<dbReference type="PANTHER" id="PTHR43355">
    <property type="entry name" value="FLAVIN REDUCTASE (NADPH)"/>
    <property type="match status" value="1"/>
</dbReference>
<name>A0ABW2XBV4_9ACTN</name>
<dbReference type="PANTHER" id="PTHR43355:SF2">
    <property type="entry name" value="FLAVIN REDUCTASE (NADPH)"/>
    <property type="match status" value="1"/>
</dbReference>
<dbReference type="Pfam" id="PF13460">
    <property type="entry name" value="NAD_binding_10"/>
    <property type="match status" value="1"/>
</dbReference>
<protein>
    <submittedName>
        <fullName evidence="2">NAD(P)-dependent oxidoreductase</fullName>
    </submittedName>
</protein>
<dbReference type="InterPro" id="IPR036291">
    <property type="entry name" value="NAD(P)-bd_dom_sf"/>
</dbReference>
<evidence type="ECO:0000313" key="2">
    <source>
        <dbReference type="EMBL" id="MFD0629520.1"/>
    </source>
</evidence>
<dbReference type="Proteomes" id="UP001596915">
    <property type="component" value="Unassembled WGS sequence"/>
</dbReference>
<organism evidence="2 3">
    <name type="scientific">Streptomyces sanglieri</name>
    <dbReference type="NCBI Taxonomy" id="193460"/>
    <lineage>
        <taxon>Bacteria</taxon>
        <taxon>Bacillati</taxon>
        <taxon>Actinomycetota</taxon>
        <taxon>Actinomycetes</taxon>
        <taxon>Kitasatosporales</taxon>
        <taxon>Streptomycetaceae</taxon>
        <taxon>Streptomyces</taxon>
    </lineage>
</organism>
<keyword evidence="3" id="KW-1185">Reference proteome</keyword>
<dbReference type="EMBL" id="JBHTGL010000008">
    <property type="protein sequence ID" value="MFD0629520.1"/>
    <property type="molecule type" value="Genomic_DNA"/>
</dbReference>
<evidence type="ECO:0000313" key="3">
    <source>
        <dbReference type="Proteomes" id="UP001596915"/>
    </source>
</evidence>
<dbReference type="Gene3D" id="3.40.50.720">
    <property type="entry name" value="NAD(P)-binding Rossmann-like Domain"/>
    <property type="match status" value="1"/>
</dbReference>
<evidence type="ECO:0000259" key="1">
    <source>
        <dbReference type="Pfam" id="PF13460"/>
    </source>
</evidence>
<feature type="domain" description="NAD(P)-binding" evidence="1">
    <location>
        <begin position="8"/>
        <end position="199"/>
    </location>
</feature>
<comment type="caution">
    <text evidence="2">The sequence shown here is derived from an EMBL/GenBank/DDBJ whole genome shotgun (WGS) entry which is preliminary data.</text>
</comment>
<reference evidence="3" key="1">
    <citation type="journal article" date="2019" name="Int. J. Syst. Evol. Microbiol.">
        <title>The Global Catalogue of Microorganisms (GCM) 10K type strain sequencing project: providing services to taxonomists for standard genome sequencing and annotation.</title>
        <authorList>
            <consortium name="The Broad Institute Genomics Platform"/>
            <consortium name="The Broad Institute Genome Sequencing Center for Infectious Disease"/>
            <person name="Wu L."/>
            <person name="Ma J."/>
        </authorList>
    </citation>
    <scope>NUCLEOTIDE SEQUENCE [LARGE SCALE GENOMIC DNA]</scope>
    <source>
        <strain evidence="3">JCM 12607</strain>
    </source>
</reference>
<dbReference type="SUPFAM" id="SSF51735">
    <property type="entry name" value="NAD(P)-binding Rossmann-fold domains"/>
    <property type="match status" value="1"/>
</dbReference>
<gene>
    <name evidence="2" type="ORF">ACFQ2K_49815</name>
</gene>
<accession>A0ABW2XBV4</accession>
<proteinExistence type="predicted"/>
<sequence length="211" mass="21686">MSKIIIFGAGGRSGRAAVGEALHRGHHVTAVVRNPAKYQDLEGVGVRVLAGDVTDSDAVARLAAGHDAAITAAYDPGAQPDVFFPAAARALLDGLARAGVGRLVVVGLAATLETGDGTPLMDTPDFPQEYRPFCLAQAAGAAVLRASVTALDWLVVSPAGDFDHAGAGSSRYSVAGVNMASRISHSDFALALLDEIDAPRNHRTHVGVEEA</sequence>
<dbReference type="InterPro" id="IPR016040">
    <property type="entry name" value="NAD(P)-bd_dom"/>
</dbReference>
<dbReference type="InterPro" id="IPR051606">
    <property type="entry name" value="Polyketide_Oxido-like"/>
</dbReference>